<evidence type="ECO:0000313" key="4">
    <source>
        <dbReference type="Proteomes" id="UP000030905"/>
    </source>
</evidence>
<proteinExistence type="predicted"/>
<evidence type="ECO:0000313" key="3">
    <source>
        <dbReference type="Proteomes" id="UP000028042"/>
    </source>
</evidence>
<organism evidence="1 4">
    <name type="scientific">Clostridium pasteurianum DSM 525 = ATCC 6013</name>
    <dbReference type="NCBI Taxonomy" id="1262449"/>
    <lineage>
        <taxon>Bacteria</taxon>
        <taxon>Bacillati</taxon>
        <taxon>Bacillota</taxon>
        <taxon>Clostridia</taxon>
        <taxon>Eubacteriales</taxon>
        <taxon>Clostridiaceae</taxon>
        <taxon>Clostridium</taxon>
    </lineage>
</organism>
<dbReference type="Gene3D" id="3.30.360.10">
    <property type="entry name" value="Dihydrodipicolinate Reductase, domain 2"/>
    <property type="match status" value="1"/>
</dbReference>
<dbReference type="Proteomes" id="UP000028042">
    <property type="component" value="Unassembled WGS sequence"/>
</dbReference>
<dbReference type="Proteomes" id="UP000030905">
    <property type="component" value="Chromosome"/>
</dbReference>
<evidence type="ECO:0000313" key="1">
    <source>
        <dbReference type="EMBL" id="AJA51084.1"/>
    </source>
</evidence>
<dbReference type="EMBL" id="JPGY02000001">
    <property type="protein sequence ID" value="KRU12908.1"/>
    <property type="molecule type" value="Genomic_DNA"/>
</dbReference>
<dbReference type="RefSeq" id="WP_003444753.1">
    <property type="nucleotide sequence ID" value="NZ_ANZB01000005.1"/>
</dbReference>
<dbReference type="EMBL" id="CP009268">
    <property type="protein sequence ID" value="AJA51084.1"/>
    <property type="molecule type" value="Genomic_DNA"/>
</dbReference>
<reference evidence="1 4" key="1">
    <citation type="journal article" date="2015" name="Genome Announc.">
        <title>Complete Genome Sequence of the Nitrogen-Fixing and Solvent-Producing Clostridium pasteurianum DSM 525.</title>
        <authorList>
            <person name="Poehlein A."/>
            <person name="Grosse-Honebrink A."/>
            <person name="Zhang Y."/>
            <person name="Minton N.P."/>
            <person name="Daniel R."/>
        </authorList>
    </citation>
    <scope>NUCLEOTIDE SEQUENCE [LARGE SCALE GENOMIC DNA]</scope>
    <source>
        <strain evidence="1">DSM 525</strain>
        <strain evidence="4">DSM 525 / ATCC 6013</strain>
    </source>
</reference>
<dbReference type="KEGG" id="cpat:CLPA_c09960"/>
<dbReference type="AlphaFoldDB" id="A0A0H3IZW3"/>
<protein>
    <submittedName>
        <fullName evidence="1">Uncharacterized protein</fullName>
    </submittedName>
</protein>
<name>A0A0H3IZW3_CLOPA</name>
<evidence type="ECO:0000313" key="2">
    <source>
        <dbReference type="EMBL" id="KRU12908.1"/>
    </source>
</evidence>
<keyword evidence="4" id="KW-1185">Reference proteome</keyword>
<dbReference type="GeneID" id="93073194"/>
<sequence>MKMAILGAGSIAKSMAVTINKMYEVKACIKAIQEGKLECDEMPHSETIRVMKIMDSLRKEWGIVYPCE</sequence>
<reference evidence="2 3" key="3">
    <citation type="journal article" name="Genome Announc.">
        <title>Improved Draft Genome Sequence of Clostridium pasteurianum Strain ATCC 6013 (DSM 525) Using a Hybrid Next-Generation Sequencing Approach.</title>
        <authorList>
            <person name="Pyne M.E."/>
            <person name="Utturkar S."/>
            <person name="Brown S.D."/>
            <person name="Moo-Young M."/>
            <person name="Chung D.A."/>
            <person name="Chou C.P."/>
        </authorList>
    </citation>
    <scope>NUCLEOTIDE SEQUENCE [LARGE SCALE GENOMIC DNA]</scope>
    <source>
        <strain evidence="2 3">ATCC 6013</strain>
    </source>
</reference>
<accession>A0A0H3IZW3</accession>
<gene>
    <name evidence="1" type="ORF">CLPA_c09960</name>
    <name evidence="2" type="ORF">CP6013_02156</name>
</gene>
<dbReference type="eggNOG" id="COG0673">
    <property type="taxonomic scope" value="Bacteria"/>
</dbReference>
<dbReference type="KEGG" id="cpae:CPAST_c09960"/>
<reference evidence="2" key="2">
    <citation type="submission" date="2015-10" db="EMBL/GenBank/DDBJ databases">
        <title>Improved Draft Genome Sequence of Clostridium pasteurianum Strain ATCC 6013 (DSM 525) Using a Hybrid Next-Generation Sequencing Approach.</title>
        <authorList>
            <person name="Pyne M.E."/>
            <person name="Utturkar S.M."/>
            <person name="Brown S.D."/>
            <person name="Moo-Young M."/>
            <person name="Chung D.A."/>
            <person name="Chou P.C."/>
        </authorList>
    </citation>
    <scope>NUCLEOTIDE SEQUENCE</scope>
    <source>
        <strain evidence="2">ATCC 6013</strain>
    </source>
</reference>
<dbReference type="PATRIC" id="fig|1262449.3.peg.1972"/>